<reference key="1">
    <citation type="submission" date="2010-11" db="EMBL/GenBank/DDBJ databases">
        <title>The complete genome of Paludibacter propionicigenes DSM 17365.</title>
        <authorList>
            <consortium name="US DOE Joint Genome Institute (JGI-PGF)"/>
            <person name="Lucas S."/>
            <person name="Copeland A."/>
            <person name="Lapidus A."/>
            <person name="Bruce D."/>
            <person name="Goodwin L."/>
            <person name="Pitluck S."/>
            <person name="Kyrpides N."/>
            <person name="Mavromatis K."/>
            <person name="Ivanova N."/>
            <person name="Munk A.C."/>
            <person name="Brettin T."/>
            <person name="Detter J.C."/>
            <person name="Han C."/>
            <person name="Tapia R."/>
            <person name="Land M."/>
            <person name="Hauser L."/>
            <person name="Markowitz V."/>
            <person name="Cheng J.-F."/>
            <person name="Hugenholtz P."/>
            <person name="Woyke T."/>
            <person name="Wu D."/>
            <person name="Gronow S."/>
            <person name="Wellnitz S."/>
            <person name="Brambilla E."/>
            <person name="Klenk H.-P."/>
            <person name="Eisen J.A."/>
        </authorList>
    </citation>
    <scope>NUCLEOTIDE SEQUENCE</scope>
    <source>
        <strain>WB4</strain>
    </source>
</reference>
<dbReference type="InterPro" id="IPR048394">
    <property type="entry name" value="FakA-like_M"/>
</dbReference>
<dbReference type="SUPFAM" id="SSF101473">
    <property type="entry name" value="DhaL-like"/>
    <property type="match status" value="1"/>
</dbReference>
<evidence type="ECO:0000256" key="1">
    <source>
        <dbReference type="ARBA" id="ARBA00023121"/>
    </source>
</evidence>
<dbReference type="NCBIfam" id="TIGR00762">
    <property type="entry name" value="DegV"/>
    <property type="match status" value="1"/>
</dbReference>
<evidence type="ECO:0000313" key="4">
    <source>
        <dbReference type="Proteomes" id="UP000008718"/>
    </source>
</evidence>
<dbReference type="SMART" id="SM01120">
    <property type="entry name" value="Dak2"/>
    <property type="match status" value="1"/>
</dbReference>
<dbReference type="SMART" id="SM01121">
    <property type="entry name" value="Dak1_2"/>
    <property type="match status" value="1"/>
</dbReference>
<dbReference type="InterPro" id="IPR036117">
    <property type="entry name" value="DhaL_dom_sf"/>
</dbReference>
<dbReference type="Gene3D" id="3.30.1180.10">
    <property type="match status" value="1"/>
</dbReference>
<dbReference type="HOGENOM" id="CLU_017496_2_0_10"/>
<dbReference type="eggNOG" id="COG1307">
    <property type="taxonomic scope" value="Bacteria"/>
</dbReference>
<feature type="domain" description="DhaL" evidence="2">
    <location>
        <begin position="21"/>
        <end position="211"/>
    </location>
</feature>
<dbReference type="RefSeq" id="WP_013443562.1">
    <property type="nucleotide sequence ID" value="NC_014734.1"/>
</dbReference>
<dbReference type="GO" id="GO:0004371">
    <property type="term" value="F:glycerone kinase activity"/>
    <property type="evidence" value="ECO:0007669"/>
    <property type="project" value="InterPro"/>
</dbReference>
<dbReference type="AlphaFoldDB" id="E4T0R8"/>
<keyword evidence="4" id="KW-1185">Reference proteome</keyword>
<dbReference type="STRING" id="694427.Palpr_0031"/>
<evidence type="ECO:0000313" key="3">
    <source>
        <dbReference type="EMBL" id="ADQ78193.1"/>
    </source>
</evidence>
<accession>E4T0R8</accession>
<reference evidence="3 4" key="2">
    <citation type="journal article" date="2011" name="Stand. Genomic Sci.">
        <title>Complete genome sequence of Paludibacter propionicigenes type strain (WB4).</title>
        <authorList>
            <person name="Gronow S."/>
            <person name="Munk C."/>
            <person name="Lapidus A."/>
            <person name="Nolan M."/>
            <person name="Lucas S."/>
            <person name="Hammon N."/>
            <person name="Deshpande S."/>
            <person name="Cheng J.F."/>
            <person name="Tapia R."/>
            <person name="Han C."/>
            <person name="Goodwin L."/>
            <person name="Pitluck S."/>
            <person name="Liolios K."/>
            <person name="Ivanova N."/>
            <person name="Mavromatis K."/>
            <person name="Mikhailova N."/>
            <person name="Pati A."/>
            <person name="Chen A."/>
            <person name="Palaniappan K."/>
            <person name="Land M."/>
            <person name="Hauser L."/>
            <person name="Chang Y.J."/>
            <person name="Jeffries C.D."/>
            <person name="Brambilla E."/>
            <person name="Rohde M."/>
            <person name="Goker M."/>
            <person name="Detter J.C."/>
            <person name="Woyke T."/>
            <person name="Bristow J."/>
            <person name="Eisen J.A."/>
            <person name="Markowitz V."/>
            <person name="Hugenholtz P."/>
            <person name="Kyrpides N.C."/>
            <person name="Klenk H.P."/>
        </authorList>
    </citation>
    <scope>NUCLEOTIDE SEQUENCE [LARGE SCALE GENOMIC DNA]</scope>
    <source>
        <strain evidence="4">DSM 17365 / JCM 13257 / WB4</strain>
    </source>
</reference>
<dbReference type="SUPFAM" id="SSF82549">
    <property type="entry name" value="DAK1/DegV-like"/>
    <property type="match status" value="1"/>
</dbReference>
<dbReference type="KEGG" id="ppn:Palpr_0031"/>
<dbReference type="InterPro" id="IPR004007">
    <property type="entry name" value="DhaL_dom"/>
</dbReference>
<dbReference type="EMBL" id="CP002345">
    <property type="protein sequence ID" value="ADQ78193.1"/>
    <property type="molecule type" value="Genomic_DNA"/>
</dbReference>
<dbReference type="Gene3D" id="1.25.40.340">
    <property type="match status" value="1"/>
</dbReference>
<dbReference type="InterPro" id="IPR033470">
    <property type="entry name" value="FakA-like_C"/>
</dbReference>
<dbReference type="PANTHER" id="PTHR33434">
    <property type="entry name" value="DEGV DOMAIN-CONTAINING PROTEIN DR_1986-RELATED"/>
    <property type="match status" value="1"/>
</dbReference>
<dbReference type="OrthoDB" id="9760324at2"/>
<gene>
    <name evidence="3" type="ordered locus">Palpr_0031</name>
</gene>
<dbReference type="InterPro" id="IPR043168">
    <property type="entry name" value="DegV_C"/>
</dbReference>
<evidence type="ECO:0000259" key="2">
    <source>
        <dbReference type="PROSITE" id="PS51480"/>
    </source>
</evidence>
<dbReference type="PROSITE" id="PS51482">
    <property type="entry name" value="DEGV"/>
    <property type="match status" value="1"/>
</dbReference>
<dbReference type="Gene3D" id="3.40.50.10170">
    <property type="match status" value="1"/>
</dbReference>
<protein>
    <submittedName>
        <fullName evidence="3">DegV family protein</fullName>
    </submittedName>
</protein>
<dbReference type="GO" id="GO:0006071">
    <property type="term" value="P:glycerol metabolic process"/>
    <property type="evidence" value="ECO:0007669"/>
    <property type="project" value="InterPro"/>
</dbReference>
<organism evidence="3 4">
    <name type="scientific">Paludibacter propionicigenes (strain DSM 17365 / JCM 13257 / WB4)</name>
    <dbReference type="NCBI Taxonomy" id="694427"/>
    <lineage>
        <taxon>Bacteria</taxon>
        <taxon>Pseudomonadati</taxon>
        <taxon>Bacteroidota</taxon>
        <taxon>Bacteroidia</taxon>
        <taxon>Bacteroidales</taxon>
        <taxon>Paludibacteraceae</taxon>
        <taxon>Paludibacter</taxon>
    </lineage>
</organism>
<name>E4T0R8_PALPW</name>
<dbReference type="InterPro" id="IPR050270">
    <property type="entry name" value="DegV_domain_contain"/>
</dbReference>
<keyword evidence="1" id="KW-0446">Lipid-binding</keyword>
<dbReference type="Proteomes" id="UP000008718">
    <property type="component" value="Chromosome"/>
</dbReference>
<dbReference type="Pfam" id="PF21645">
    <property type="entry name" value="FakA-like_M"/>
    <property type="match status" value="1"/>
</dbReference>
<dbReference type="GO" id="GO:0008289">
    <property type="term" value="F:lipid binding"/>
    <property type="evidence" value="ECO:0007669"/>
    <property type="project" value="UniProtKB-KW"/>
</dbReference>
<dbReference type="eggNOG" id="COG1461">
    <property type="taxonomic scope" value="Bacteria"/>
</dbReference>
<sequence>MPAFTEKTRKYEQDKTAINGKLLYYAFVAGGNQILQHQAEINRINVFPVSDKDTGTNLAATIRSVVDTIKPHKSYKTTVNNIAEAALTGARGNSGVIFAQFLHGLSCETLNKPHINITEFAHSVSNAIPYIYKAISNPVEGTMLTVIRDWADFINSKKERLHDFKQVMIESLQVLEKSLAETTFKLKELGKSGFVDAGAKGFVVFIKGIVEFIQKLNIRSLKVDAQTSISLVHTENISESDIPFRYCTEAILKNLTVKDTDVQRLLSDSGNSVVVAGSESTCRIHVHTNNPTQLFQELKGMVTITFQKVDDMVRQQETIFKRKWNIALVTDSTCDLSQELIDKYQVNVVPLNINFGNNHFLDKVTIQPEQFYDMLETEAEFPNTSQINEQAFTNLYSHLASHYDAIIAIHLTGKFSGTYNNSVKAGQRIAKEFNKPIQVIDSNNLSGSLGLLVLKAAQYIEAGENFDSIVSKIKADVAQSFIFVSVRDLKYMIKGGRVSKPKGVIAGLFGLNPVISMDENGKSMLFGNTFSQKSSLKKIFSHIEKMCGQKTVWNYIILHAHNPEGAAEAEEQMKQLTGKSSVSVVDISPVIGMHAGIGAVAVSLLLNN</sequence>
<dbReference type="PROSITE" id="PS51480">
    <property type="entry name" value="DHAL"/>
    <property type="match status" value="1"/>
</dbReference>
<dbReference type="Pfam" id="PF02734">
    <property type="entry name" value="Dak2"/>
    <property type="match status" value="1"/>
</dbReference>
<dbReference type="Pfam" id="PF02645">
    <property type="entry name" value="DegV"/>
    <property type="match status" value="1"/>
</dbReference>
<dbReference type="InterPro" id="IPR003797">
    <property type="entry name" value="DegV"/>
</dbReference>
<dbReference type="PANTHER" id="PTHR33434:SF2">
    <property type="entry name" value="FATTY ACID-BINDING PROTEIN TM_1468"/>
    <property type="match status" value="1"/>
</dbReference>
<proteinExistence type="predicted"/>